<organism evidence="3 4">
    <name type="scientific">Perkinsus olseni</name>
    <name type="common">Perkinsus atlanticus</name>
    <dbReference type="NCBI Taxonomy" id="32597"/>
    <lineage>
        <taxon>Eukaryota</taxon>
        <taxon>Sar</taxon>
        <taxon>Alveolata</taxon>
        <taxon>Perkinsozoa</taxon>
        <taxon>Perkinsea</taxon>
        <taxon>Perkinsida</taxon>
        <taxon>Perkinsidae</taxon>
        <taxon>Perkinsus</taxon>
    </lineage>
</organism>
<evidence type="ECO:0000313" key="3">
    <source>
        <dbReference type="EMBL" id="KAF4757763.1"/>
    </source>
</evidence>
<feature type="chain" id="PRO_5036400787" description="Peptidase A1 domain-containing protein" evidence="1">
    <location>
        <begin position="21"/>
        <end position="392"/>
    </location>
</feature>
<dbReference type="Proteomes" id="UP000574390">
    <property type="component" value="Unassembled WGS sequence"/>
</dbReference>
<evidence type="ECO:0008006" key="6">
    <source>
        <dbReference type="Google" id="ProtNLM"/>
    </source>
</evidence>
<feature type="signal peptide" evidence="1">
    <location>
        <begin position="1"/>
        <end position="20"/>
    </location>
</feature>
<comment type="caution">
    <text evidence="3">The sequence shown here is derived from an EMBL/GenBank/DDBJ whole genome shotgun (WGS) entry which is preliminary data.</text>
</comment>
<evidence type="ECO:0000313" key="4">
    <source>
        <dbReference type="Proteomes" id="UP000553632"/>
    </source>
</evidence>
<name>A0A7J6UKN6_PEROL</name>
<proteinExistence type="predicted"/>
<accession>A0A7J6UKN6</accession>
<keyword evidence="4" id="KW-1185">Reference proteome</keyword>
<evidence type="ECO:0000313" key="2">
    <source>
        <dbReference type="EMBL" id="KAF4701707.1"/>
    </source>
</evidence>
<dbReference type="InterPro" id="IPR021109">
    <property type="entry name" value="Peptidase_aspartic_dom_sf"/>
</dbReference>
<sequence>MWTPFAAMMFGVTLHILCEASGVVSDAPAKTVTMPVEEGFVNVNIDGQDAKLLLDTNAWGIKLVDGGWYESEFGKGACDDPWAGCYFCSKKSPCSFENGEVTTSNFGDGTRIQSIERNGSLVLGPGDPVNISFKIFKAIKWVGGRPHGFFGLLAGNPPPTDGRWLKEEGLLDALVRRRVIGRQSYTFLTGAKQVSESVTGQLTLGDRIPKSKASKWAFPVFTYDPKFHRIITSVWVSSVKLFGPRGNLTTKEGPVGLRLSSFLATMDTGNHDIYLPYPGLLEDIEERLKREMKERGYGEQQIAGVWRKDPMGRVYVKKEAFKSLPVLGLRLDDGYDSISIKIHPKHYCAGPLQGEYPIFVIQGNYSVLGTPFFRAYSVHVDYTNNKIALLEN</sequence>
<keyword evidence="1" id="KW-0732">Signal</keyword>
<dbReference type="SUPFAM" id="SSF50630">
    <property type="entry name" value="Acid proteases"/>
    <property type="match status" value="1"/>
</dbReference>
<protein>
    <recommendedName>
        <fullName evidence="6">Peptidase A1 domain-containing protein</fullName>
    </recommendedName>
</protein>
<dbReference type="AlphaFoldDB" id="A0A7J6UKN6"/>
<reference evidence="4 5" key="1">
    <citation type="submission" date="2020-04" db="EMBL/GenBank/DDBJ databases">
        <title>Perkinsus olseni comparative genomics.</title>
        <authorList>
            <person name="Bogema D.R."/>
        </authorList>
    </citation>
    <scope>NUCLEOTIDE SEQUENCE [LARGE SCALE GENOMIC DNA]</scope>
    <source>
        <strain evidence="2">ATCC PRA-205</strain>
        <strain evidence="3 4">ATCC PRA-207</strain>
    </source>
</reference>
<dbReference type="EMBL" id="JABANO010002262">
    <property type="protein sequence ID" value="KAF4757763.1"/>
    <property type="molecule type" value="Genomic_DNA"/>
</dbReference>
<dbReference type="Gene3D" id="2.40.70.10">
    <property type="entry name" value="Acid Proteases"/>
    <property type="match status" value="1"/>
</dbReference>
<gene>
    <name evidence="2" type="ORF">FOZ62_003983</name>
    <name evidence="3" type="ORF">FOZ63_025965</name>
</gene>
<evidence type="ECO:0000313" key="5">
    <source>
        <dbReference type="Proteomes" id="UP000574390"/>
    </source>
</evidence>
<dbReference type="Proteomes" id="UP000553632">
    <property type="component" value="Unassembled WGS sequence"/>
</dbReference>
<dbReference type="EMBL" id="JABANM010033174">
    <property type="protein sequence ID" value="KAF4701707.1"/>
    <property type="molecule type" value="Genomic_DNA"/>
</dbReference>
<evidence type="ECO:0000256" key="1">
    <source>
        <dbReference type="SAM" id="SignalP"/>
    </source>
</evidence>